<dbReference type="PANTHER" id="PTHR43877">
    <property type="entry name" value="AMINOALKYLPHOSPHONATE N-ACETYLTRANSFERASE-RELATED-RELATED"/>
    <property type="match status" value="1"/>
</dbReference>
<keyword evidence="2" id="KW-0012">Acyltransferase</keyword>
<dbReference type="Proteomes" id="UP000703893">
    <property type="component" value="Unassembled WGS sequence"/>
</dbReference>
<evidence type="ECO:0000313" key="5">
    <source>
        <dbReference type="Proteomes" id="UP000703893"/>
    </source>
</evidence>
<keyword evidence="1" id="KW-0808">Transferase</keyword>
<dbReference type="CDD" id="cd04301">
    <property type="entry name" value="NAT_SF"/>
    <property type="match status" value="1"/>
</dbReference>
<proteinExistence type="predicted"/>
<dbReference type="InterPro" id="IPR000182">
    <property type="entry name" value="GNAT_dom"/>
</dbReference>
<evidence type="ECO:0000256" key="2">
    <source>
        <dbReference type="ARBA" id="ARBA00023315"/>
    </source>
</evidence>
<dbReference type="InterPro" id="IPR050832">
    <property type="entry name" value="Bact_Acetyltransf"/>
</dbReference>
<dbReference type="PIRSF" id="PIRSF028520">
    <property type="entry name" value="UCP028520"/>
    <property type="match status" value="1"/>
</dbReference>
<evidence type="ECO:0000256" key="1">
    <source>
        <dbReference type="ARBA" id="ARBA00022679"/>
    </source>
</evidence>
<organism evidence="4 5">
    <name type="scientific">Candidatus Tanganyikabacteria bacterium</name>
    <dbReference type="NCBI Taxonomy" id="2961651"/>
    <lineage>
        <taxon>Bacteria</taxon>
        <taxon>Bacillati</taxon>
        <taxon>Candidatus Sericytochromatia</taxon>
        <taxon>Candidatus Tanganyikabacteria</taxon>
    </lineage>
</organism>
<comment type="caution">
    <text evidence="4">The sequence shown here is derived from an EMBL/GenBank/DDBJ whole genome shotgun (WGS) entry which is preliminary data.</text>
</comment>
<evidence type="ECO:0000259" key="3">
    <source>
        <dbReference type="PROSITE" id="PS51186"/>
    </source>
</evidence>
<dbReference type="AlphaFoldDB" id="A0A937X2J9"/>
<dbReference type="EMBL" id="VGJX01000018">
    <property type="protein sequence ID" value="MBM3273637.1"/>
    <property type="molecule type" value="Genomic_DNA"/>
</dbReference>
<dbReference type="Gene3D" id="3.40.630.30">
    <property type="match status" value="1"/>
</dbReference>
<name>A0A937X2J9_9BACT</name>
<dbReference type="Pfam" id="PF00583">
    <property type="entry name" value="Acetyltransf_1"/>
    <property type="match status" value="1"/>
</dbReference>
<protein>
    <submittedName>
        <fullName evidence="4">GNAT family N-acetyltransferase</fullName>
    </submittedName>
</protein>
<gene>
    <name evidence="4" type="ORF">FJZ00_00685</name>
</gene>
<dbReference type="SUPFAM" id="SSF55729">
    <property type="entry name" value="Acyl-CoA N-acyltransferases (Nat)"/>
    <property type="match status" value="1"/>
</dbReference>
<dbReference type="PROSITE" id="PS51186">
    <property type="entry name" value="GNAT"/>
    <property type="match status" value="1"/>
</dbReference>
<reference evidence="4 5" key="1">
    <citation type="submission" date="2019-03" db="EMBL/GenBank/DDBJ databases">
        <title>Lake Tanganyika Metagenome-Assembled Genomes (MAGs).</title>
        <authorList>
            <person name="Tran P."/>
        </authorList>
    </citation>
    <scope>NUCLEOTIDE SEQUENCE [LARGE SCALE GENOMIC DNA]</scope>
    <source>
        <strain evidence="4">K_DeepCast_65m_m2_236</strain>
    </source>
</reference>
<sequence>MIREAERADFPAILALNAESERFLSPLDEGLLVRLHDASAYHRVVDAGGSAVAFLLVLRDGADYASPNYRWFSARHRSFLYVDRIVVGAAHRGSGLGPALYADLFAFARRHGFAIVLCEYDVDPPNERSRRFHELSGFREVGQERHNGKLVSLQEARVSERD</sequence>
<dbReference type="GO" id="GO:0016747">
    <property type="term" value="F:acyltransferase activity, transferring groups other than amino-acyl groups"/>
    <property type="evidence" value="ECO:0007669"/>
    <property type="project" value="InterPro"/>
</dbReference>
<accession>A0A937X2J9</accession>
<evidence type="ECO:0000313" key="4">
    <source>
        <dbReference type="EMBL" id="MBM3273637.1"/>
    </source>
</evidence>
<feature type="domain" description="N-acetyltransferase" evidence="3">
    <location>
        <begin position="1"/>
        <end position="157"/>
    </location>
</feature>
<dbReference type="InterPro" id="IPR016890">
    <property type="entry name" value="UCP028520"/>
</dbReference>
<dbReference type="InterPro" id="IPR016181">
    <property type="entry name" value="Acyl_CoA_acyltransferase"/>
</dbReference>
<dbReference type="PANTHER" id="PTHR43877:SF2">
    <property type="entry name" value="AMINOALKYLPHOSPHONATE N-ACETYLTRANSFERASE-RELATED"/>
    <property type="match status" value="1"/>
</dbReference>